<organism evidence="4 5">
    <name type="scientific">Candidatus Danuiimicrobium aquiferis</name>
    <dbReference type="NCBI Taxonomy" id="1801832"/>
    <lineage>
        <taxon>Bacteria</taxon>
        <taxon>Pseudomonadati</taxon>
        <taxon>Candidatus Omnitrophota</taxon>
        <taxon>Candidatus Danuiimicrobium</taxon>
    </lineage>
</organism>
<keyword evidence="2" id="KW-1133">Transmembrane helix</keyword>
<evidence type="ECO:0000313" key="4">
    <source>
        <dbReference type="EMBL" id="OGW99235.1"/>
    </source>
</evidence>
<dbReference type="NCBIfam" id="TIGR01643">
    <property type="entry name" value="YD_repeat_2x"/>
    <property type="match status" value="2"/>
</dbReference>
<dbReference type="InterPro" id="IPR022385">
    <property type="entry name" value="Rhs_assc_core"/>
</dbReference>
<dbReference type="InterPro" id="IPR031325">
    <property type="entry name" value="RHS_repeat"/>
</dbReference>
<evidence type="ECO:0000313" key="5">
    <source>
        <dbReference type="Proteomes" id="UP000178187"/>
    </source>
</evidence>
<accession>A0A1G1L265</accession>
<name>A0A1G1L265_9BACT</name>
<dbReference type="InterPro" id="IPR050708">
    <property type="entry name" value="T6SS_VgrG/RHS"/>
</dbReference>
<proteinExistence type="predicted"/>
<dbReference type="PANTHER" id="PTHR32305:SF15">
    <property type="entry name" value="PROTEIN RHSA-RELATED"/>
    <property type="match status" value="1"/>
</dbReference>
<dbReference type="PANTHER" id="PTHR32305">
    <property type="match status" value="1"/>
</dbReference>
<dbReference type="InterPro" id="IPR006530">
    <property type="entry name" value="YD"/>
</dbReference>
<feature type="transmembrane region" description="Helical" evidence="2">
    <location>
        <begin position="1251"/>
        <end position="1277"/>
    </location>
</feature>
<keyword evidence="2" id="KW-0472">Membrane</keyword>
<dbReference type="InterPro" id="IPR056823">
    <property type="entry name" value="TEN-like_YD-shell"/>
</dbReference>
<feature type="domain" description="Teneurin-like YD-shell" evidence="3">
    <location>
        <begin position="723"/>
        <end position="1194"/>
    </location>
</feature>
<evidence type="ECO:0000256" key="1">
    <source>
        <dbReference type="ARBA" id="ARBA00022737"/>
    </source>
</evidence>
<evidence type="ECO:0000259" key="3">
    <source>
        <dbReference type="Pfam" id="PF25023"/>
    </source>
</evidence>
<dbReference type="Gene3D" id="2.180.10.10">
    <property type="entry name" value="RHS repeat-associated core"/>
    <property type="match status" value="2"/>
</dbReference>
<keyword evidence="1" id="KW-0677">Repeat</keyword>
<dbReference type="NCBIfam" id="TIGR03696">
    <property type="entry name" value="Rhs_assc_core"/>
    <property type="match status" value="1"/>
</dbReference>
<gene>
    <name evidence="4" type="ORF">A3G33_02245</name>
</gene>
<dbReference type="Pfam" id="PF25023">
    <property type="entry name" value="TEN_YD-shell"/>
    <property type="match status" value="1"/>
</dbReference>
<protein>
    <recommendedName>
        <fullName evidence="3">Teneurin-like YD-shell domain-containing protein</fullName>
    </recommendedName>
</protein>
<reference evidence="4 5" key="1">
    <citation type="journal article" date="2016" name="Nat. Commun.">
        <title>Thousands of microbial genomes shed light on interconnected biogeochemical processes in an aquifer system.</title>
        <authorList>
            <person name="Anantharaman K."/>
            <person name="Brown C.T."/>
            <person name="Hug L.A."/>
            <person name="Sharon I."/>
            <person name="Castelle C.J."/>
            <person name="Probst A.J."/>
            <person name="Thomas B.C."/>
            <person name="Singh A."/>
            <person name="Wilkins M.J."/>
            <person name="Karaoz U."/>
            <person name="Brodie E.L."/>
            <person name="Williams K.H."/>
            <person name="Hubbard S.S."/>
            <person name="Banfield J.F."/>
        </authorList>
    </citation>
    <scope>NUCLEOTIDE SEQUENCE [LARGE SCALE GENOMIC DNA]</scope>
</reference>
<evidence type="ECO:0000256" key="2">
    <source>
        <dbReference type="SAM" id="Phobius"/>
    </source>
</evidence>
<keyword evidence="2" id="KW-0812">Transmembrane</keyword>
<dbReference type="Proteomes" id="UP000178187">
    <property type="component" value="Unassembled WGS sequence"/>
</dbReference>
<feature type="transmembrane region" description="Helical" evidence="2">
    <location>
        <begin position="1220"/>
        <end position="1239"/>
    </location>
</feature>
<sequence length="1616" mass="181279">MKTNYDPLATDGHGHPAPKGKIAEYIYGDGITIAKHYLIKILKQAGWDGTNPVMSEEMRMDYDAESNMLKAISNENGRTINMEHATGNGEEITTDLAQRKHTKAYDSHGLLTSDCNSLNQCTLYTYDKYGNRITETDPMGAVTTYEYGQMFWAQDLLGGTYSGFTREELYKQLDPNVLYIHGYRFWNAWNGIADPTKITKPSGGILSFTYNKQGQLLQQFSNLGSMAHTNEYDNAGRLISDGNVKYEYSSLQGEDSLIDTVTDLQTGKITKMDYHQSTPTIPDPADGLPSKIYSNFGETLEHVEMDYTPDGLLQTQTSYDASGTQINGSTIEANYDSLGNLTSLKEASKNPGWTLTPDNNLEQLGKLQPDGTLAPQITIHYCKVNTPEYCVDPQMSNPYEINKPKIILYHDPNSPVLEERYTYDATTESKLTVLRDDTPADPNDHSMLSVKNIEGFEIYKEITNDTAKTKIQNIPDELGQLKEVYLNGTIAEKHAYDDNGREIAFFDYVKNRTTTFDYDPATGLLLSKLDPDEGQIDYTYYSDGRLESITDKNGATTYEYDGSGRLIKTIQNDGSLVTSTYNGNGLLLAGADENRNEIRYDFDPNSRLKTIYQDPSPFKAPGGQTRVDMTSYSYPSPTAYTRTDFTSPTDPIGHRMTYESAPASPPNARRKITLHSAGAGGDKNKIYFKTITLSTPQPVPSLPGWAPNPSATYKYLEEIENFGGDRIKTYYDQNNKQIGKYVEAGDRWTLFDYDTSSPEYTLINAYTGETSGTATLIKKKLNTSTNLFDSIMYPNNRTINYQYENGRVLETQILNNTTPIYHVTYTYDPSSGKINQIHDLLSGMTVNDQYASDGRKLWEEYGNNRKTTYTYDGRKRIDTITTADKTTGDMKRMLKYDYTPTSLIQKLRIYENGNFSTPVNTFEYTYDLLGRLTSEKRNSVPTFSYTYYLNGARKTMTEEQTGITHTYDYNDIDELEREELSDGTIYDFIHDANGNLTEKRKRNIPGGGYTTLEVYSYDGENHLLSAEFPETGEIILYSYTPEGDRFSRQIGAQKTDLIIDPIAYSSPQVLIEYNGSVQNLYFHGSDGPAAINQNGNEYYLHPGQTQNTMFTTDLSGNVIQDYAYTGFGNPLNKSGQPLTNFSNPYLATGEYYEGTSKLYDHRTRMYSPERGQFQSRDSYDRPLTDIKNIPYGFNQPLNFRDPTGHSLMERLAVIAIQTNWAVVGMNAQITTLFAIQWFWETRSLPWYEQVAGFVAAMAIGYAIGYVIVAVFGSLWFLCGAIVEIQDIVVATIRRRGAIFWGKLFQKTAGKTAANAGEAETAVLFQSMQTAPFTETLTLPSTISAEEAHVLLLQAYGPSPAAKTVHIEFKNFLYKEMQAVESDFINHTAPVRQFLDRDLMEVPAILSQSSKAADQVMKNYAEASAAGKSANTVGAGPYGWWESTPNALSLGQDIPTGGTLTSGHWNRLTLNDMRLWLLKKTQGEQAAAVAVRELEAHELAHGTIQNLANQWILTDINGYIANLGSGQTLARYQMEDLACYIYGLRYVKNKYGNQLSNSNLYGEFDLESLHVAQRILSTVKSESTVFSQYLDMLKITRAEIDDLANFFSEILKARAAG</sequence>
<dbReference type="Pfam" id="PF05593">
    <property type="entry name" value="RHS_repeat"/>
    <property type="match status" value="2"/>
</dbReference>
<dbReference type="EMBL" id="MHFR01000012">
    <property type="protein sequence ID" value="OGW99235.1"/>
    <property type="molecule type" value="Genomic_DNA"/>
</dbReference>
<comment type="caution">
    <text evidence="4">The sequence shown here is derived from an EMBL/GenBank/DDBJ whole genome shotgun (WGS) entry which is preliminary data.</text>
</comment>